<organism evidence="1 2">
    <name type="scientific">Allocoleopsis franciscana PCC 7113</name>
    <dbReference type="NCBI Taxonomy" id="1173027"/>
    <lineage>
        <taxon>Bacteria</taxon>
        <taxon>Bacillati</taxon>
        <taxon>Cyanobacteriota</taxon>
        <taxon>Cyanophyceae</taxon>
        <taxon>Coleofasciculales</taxon>
        <taxon>Coleofasciculaceae</taxon>
        <taxon>Allocoleopsis</taxon>
        <taxon>Allocoleopsis franciscana</taxon>
    </lineage>
</organism>
<dbReference type="Proteomes" id="UP000010471">
    <property type="component" value="Plasmid pMIC7113.01"/>
</dbReference>
<dbReference type="RefSeq" id="WP_015186166.1">
    <property type="nucleotide sequence ID" value="NC_019739.1"/>
</dbReference>
<dbReference type="HOGENOM" id="CLU_1363863_0_0_3"/>
<dbReference type="AlphaFoldDB" id="K9WQH2"/>
<dbReference type="EMBL" id="CP003631">
    <property type="protein sequence ID" value="AFZ22039.1"/>
    <property type="molecule type" value="Genomic_DNA"/>
</dbReference>
<sequence>MTTTKNSNTHSPLADINQMSLALLSTTAAELWEQLNAVEIEEETDSQNPVAAQALEEQVSQIINRLFELQGAIEDKVDAIAYVAELYKTDIATDEFRLKQLCALHERIIEIKKNKFEAFKRHLVFLHQTKILNAKLLGKHRKIEFRNNPPKVTILKNPNSDDFPAEYLAVKFSANTQAILEDWKAGEDVSDVAQITVGTHVRFSATTGSTSRAKRS</sequence>
<gene>
    <name evidence="1" type="ORF">Mic7113_6459</name>
</gene>
<evidence type="ECO:0000313" key="1">
    <source>
        <dbReference type="EMBL" id="AFZ22039.1"/>
    </source>
</evidence>
<dbReference type="KEGG" id="mic:Mic7113_6459"/>
<geneLocation type="plasmid" evidence="1 2">
    <name>pMIC7113.01</name>
</geneLocation>
<name>K9WQH2_9CYAN</name>
<dbReference type="OrthoDB" id="511147at2"/>
<keyword evidence="2" id="KW-1185">Reference proteome</keyword>
<evidence type="ECO:0000313" key="2">
    <source>
        <dbReference type="Proteomes" id="UP000010471"/>
    </source>
</evidence>
<reference evidence="1 2" key="1">
    <citation type="submission" date="2012-06" db="EMBL/GenBank/DDBJ databases">
        <title>Finished plasmid 1 of genome of Microcoleus sp. PCC 7113.</title>
        <authorList>
            <consortium name="US DOE Joint Genome Institute"/>
            <person name="Gugger M."/>
            <person name="Coursin T."/>
            <person name="Rippka R."/>
            <person name="Tandeau De Marsac N."/>
            <person name="Huntemann M."/>
            <person name="Wei C.-L."/>
            <person name="Han J."/>
            <person name="Detter J.C."/>
            <person name="Han C."/>
            <person name="Tapia R."/>
            <person name="Chen A."/>
            <person name="Kyrpides N."/>
            <person name="Mavromatis K."/>
            <person name="Markowitz V."/>
            <person name="Szeto E."/>
            <person name="Ivanova N."/>
            <person name="Pagani I."/>
            <person name="Pati A."/>
            <person name="Goodwin L."/>
            <person name="Nordberg H.P."/>
            <person name="Cantor M.N."/>
            <person name="Hua S.X."/>
            <person name="Woyke T."/>
            <person name="Kerfeld C.A."/>
        </authorList>
    </citation>
    <scope>NUCLEOTIDE SEQUENCE [LARGE SCALE GENOMIC DNA]</scope>
    <source>
        <strain evidence="1 2">PCC 7113</strain>
        <plasmid evidence="1 2">pMIC7113.01</plasmid>
    </source>
</reference>
<accession>K9WQH2</accession>
<keyword evidence="1" id="KW-0614">Plasmid</keyword>
<protein>
    <submittedName>
        <fullName evidence="1">Siphovirus Gp157 protein</fullName>
    </submittedName>
</protein>
<proteinExistence type="predicted"/>